<dbReference type="InterPro" id="IPR029065">
    <property type="entry name" value="Enolase_C-like"/>
</dbReference>
<dbReference type="PANTHER" id="PTHR13794">
    <property type="entry name" value="ENOLASE SUPERFAMILY, MANDELATE RACEMASE"/>
    <property type="match status" value="1"/>
</dbReference>
<evidence type="ECO:0000256" key="1">
    <source>
        <dbReference type="ARBA" id="ARBA00001946"/>
    </source>
</evidence>
<dbReference type="InterPro" id="IPR036849">
    <property type="entry name" value="Enolase-like_C_sf"/>
</dbReference>
<dbReference type="EMBL" id="JBFPJR010000023">
    <property type="protein sequence ID" value="MEX0428626.1"/>
    <property type="molecule type" value="Genomic_DNA"/>
</dbReference>
<evidence type="ECO:0000256" key="2">
    <source>
        <dbReference type="ARBA" id="ARBA00022723"/>
    </source>
</evidence>
<sequence>MTEPARTRSVPDITALEAFTVTAQFDRRPDPLGLGSALRRDAVLVKVTCDDGTVGWGEAFHGHAGTAVAEIVRTTMQEVVLGRRVSDTVGVNRETNERFIASAGMAGGFALALSGIDLAMWDAYGKHLGVPVHRLLGSETRHLDAYAGGFTLGYTEPARLVESVRALVERGFTAVKVRVGDSHDRDLARLRAVRTEFGESLRIMTDANLGLSYELARLAPAARELGVEWLEEPYPKTRIEAFRSLTAQRWVPVAAGETLAGAVQFGEWISRGALDVVQPDLSRVGGLTEALRIAALAGAAGLRLAPHISHTVINQAAAAHLIAAAGGSNAIYEADATLANPLRDDLITGGVTVEGGVAVIADAPGLGIEVREDLLADYPGQTGSSFPRPERHLPGHDR</sequence>
<feature type="compositionally biased region" description="Basic and acidic residues" evidence="4">
    <location>
        <begin position="388"/>
        <end position="398"/>
    </location>
</feature>
<proteinExistence type="predicted"/>
<feature type="region of interest" description="Disordered" evidence="4">
    <location>
        <begin position="379"/>
        <end position="398"/>
    </location>
</feature>
<comment type="caution">
    <text evidence="6">The sequence shown here is derived from an EMBL/GenBank/DDBJ whole genome shotgun (WGS) entry which is preliminary data.</text>
</comment>
<evidence type="ECO:0000256" key="3">
    <source>
        <dbReference type="ARBA" id="ARBA00022842"/>
    </source>
</evidence>
<dbReference type="Proteomes" id="UP001556631">
    <property type="component" value="Unassembled WGS sequence"/>
</dbReference>
<dbReference type="SUPFAM" id="SSF54826">
    <property type="entry name" value="Enolase N-terminal domain-like"/>
    <property type="match status" value="1"/>
</dbReference>
<organism evidence="6 7">
    <name type="scientific">Nocardioides eburneus</name>
    <dbReference type="NCBI Taxonomy" id="3231482"/>
    <lineage>
        <taxon>Bacteria</taxon>
        <taxon>Bacillati</taxon>
        <taxon>Actinomycetota</taxon>
        <taxon>Actinomycetes</taxon>
        <taxon>Propionibacteriales</taxon>
        <taxon>Nocardioidaceae</taxon>
        <taxon>Nocardioides</taxon>
    </lineage>
</organism>
<dbReference type="SFLD" id="SFLDS00001">
    <property type="entry name" value="Enolase"/>
    <property type="match status" value="1"/>
</dbReference>
<feature type="domain" description="Mandelate racemase/muconate lactonizing enzyme C-terminal" evidence="5">
    <location>
        <begin position="157"/>
        <end position="252"/>
    </location>
</feature>
<evidence type="ECO:0000259" key="5">
    <source>
        <dbReference type="SMART" id="SM00922"/>
    </source>
</evidence>
<reference evidence="6 7" key="1">
    <citation type="submission" date="2024-07" db="EMBL/GenBank/DDBJ databases">
        <authorList>
            <person name="Lee S."/>
            <person name="Kang M."/>
        </authorList>
    </citation>
    <scope>NUCLEOTIDE SEQUENCE [LARGE SCALE GENOMIC DNA]</scope>
    <source>
        <strain evidence="6 7">DS6</strain>
    </source>
</reference>
<dbReference type="InterPro" id="IPR046945">
    <property type="entry name" value="RHMD-like"/>
</dbReference>
<dbReference type="Pfam" id="PF13378">
    <property type="entry name" value="MR_MLE_C"/>
    <property type="match status" value="1"/>
</dbReference>
<dbReference type="InterPro" id="IPR029017">
    <property type="entry name" value="Enolase-like_N"/>
</dbReference>
<dbReference type="Pfam" id="PF02746">
    <property type="entry name" value="MR_MLE_N"/>
    <property type="match status" value="1"/>
</dbReference>
<evidence type="ECO:0000256" key="4">
    <source>
        <dbReference type="SAM" id="MobiDB-lite"/>
    </source>
</evidence>
<name>A0ABV3T0B0_9ACTN</name>
<dbReference type="CDD" id="cd03316">
    <property type="entry name" value="MR_like"/>
    <property type="match status" value="1"/>
</dbReference>
<dbReference type="InterPro" id="IPR013341">
    <property type="entry name" value="Mandelate_racemase_N_dom"/>
</dbReference>
<protein>
    <submittedName>
        <fullName evidence="6">Mandelate racemase/muconate lactonizing enzyme family protein</fullName>
    </submittedName>
</protein>
<keyword evidence="3" id="KW-0460">Magnesium</keyword>
<keyword evidence="7" id="KW-1185">Reference proteome</keyword>
<accession>A0ABV3T0B0</accession>
<dbReference type="SMART" id="SM00922">
    <property type="entry name" value="MR_MLE"/>
    <property type="match status" value="1"/>
</dbReference>
<dbReference type="SUPFAM" id="SSF51604">
    <property type="entry name" value="Enolase C-terminal domain-like"/>
    <property type="match status" value="1"/>
</dbReference>
<gene>
    <name evidence="6" type="ORF">AB3X52_13425</name>
</gene>
<dbReference type="Gene3D" id="3.30.390.10">
    <property type="entry name" value="Enolase-like, N-terminal domain"/>
    <property type="match status" value="1"/>
</dbReference>
<comment type="cofactor">
    <cofactor evidence="1">
        <name>Mg(2+)</name>
        <dbReference type="ChEBI" id="CHEBI:18420"/>
    </cofactor>
</comment>
<dbReference type="PANTHER" id="PTHR13794:SF58">
    <property type="entry name" value="MITOCHONDRIAL ENOLASE SUPERFAMILY MEMBER 1"/>
    <property type="match status" value="1"/>
</dbReference>
<dbReference type="Gene3D" id="3.20.20.120">
    <property type="entry name" value="Enolase-like C-terminal domain"/>
    <property type="match status" value="1"/>
</dbReference>
<dbReference type="RefSeq" id="WP_367994597.1">
    <property type="nucleotide sequence ID" value="NZ_JBFPJR010000023.1"/>
</dbReference>
<dbReference type="InterPro" id="IPR013342">
    <property type="entry name" value="Mandelate_racemase_C"/>
</dbReference>
<keyword evidence="2" id="KW-0479">Metal-binding</keyword>
<dbReference type="SFLD" id="SFLDG00179">
    <property type="entry name" value="mandelate_racemase"/>
    <property type="match status" value="1"/>
</dbReference>
<evidence type="ECO:0000313" key="6">
    <source>
        <dbReference type="EMBL" id="MEX0428626.1"/>
    </source>
</evidence>
<evidence type="ECO:0000313" key="7">
    <source>
        <dbReference type="Proteomes" id="UP001556631"/>
    </source>
</evidence>